<dbReference type="InParanoid" id="A0A0C3A472"/>
<accession>A0A0C3A472</accession>
<reference evidence="1 2" key="1">
    <citation type="submission" date="2014-04" db="EMBL/GenBank/DDBJ databases">
        <authorList>
            <consortium name="DOE Joint Genome Institute"/>
            <person name="Kuo A."/>
            <person name="Kohler A."/>
            <person name="Nagy L.G."/>
            <person name="Floudas D."/>
            <person name="Copeland A."/>
            <person name="Barry K.W."/>
            <person name="Cichocki N."/>
            <person name="Veneault-Fourrey C."/>
            <person name="LaButti K."/>
            <person name="Lindquist E.A."/>
            <person name="Lipzen A."/>
            <person name="Lundell T."/>
            <person name="Morin E."/>
            <person name="Murat C."/>
            <person name="Sun H."/>
            <person name="Tunlid A."/>
            <person name="Henrissat B."/>
            <person name="Grigoriev I.V."/>
            <person name="Hibbett D.S."/>
            <person name="Martin F."/>
            <person name="Nordberg H.P."/>
            <person name="Cantor M.N."/>
            <person name="Hua S.X."/>
        </authorList>
    </citation>
    <scope>NUCLEOTIDE SEQUENCE [LARGE SCALE GENOMIC DNA]</scope>
    <source>
        <strain evidence="1 2">Foug A</strain>
    </source>
</reference>
<keyword evidence="2" id="KW-1185">Reference proteome</keyword>
<name>A0A0C3A472_9AGAM</name>
<proteinExistence type="predicted"/>
<organism evidence="1 2">
    <name type="scientific">Scleroderma citrinum Foug A</name>
    <dbReference type="NCBI Taxonomy" id="1036808"/>
    <lineage>
        <taxon>Eukaryota</taxon>
        <taxon>Fungi</taxon>
        <taxon>Dikarya</taxon>
        <taxon>Basidiomycota</taxon>
        <taxon>Agaricomycotina</taxon>
        <taxon>Agaricomycetes</taxon>
        <taxon>Agaricomycetidae</taxon>
        <taxon>Boletales</taxon>
        <taxon>Sclerodermatineae</taxon>
        <taxon>Sclerodermataceae</taxon>
        <taxon>Scleroderma</taxon>
    </lineage>
</organism>
<dbReference type="HOGENOM" id="CLU_103601_1_0_1"/>
<dbReference type="AlphaFoldDB" id="A0A0C3A472"/>
<dbReference type="InterPro" id="IPR041078">
    <property type="entry name" value="Plavaka"/>
</dbReference>
<dbReference type="OrthoDB" id="3199698at2759"/>
<sequence>MSEPKVKLCADGHYRHAIYGLGPYIADYPEQVLLACIVQGWFQCMKDLDGSGDSPLRTHEHTCSVMKLASDILWKEYGIVDNILPFTFKFSRANIHELLASDILHQLIKGTFKDSIVTWVETYFEITWGKAKAKSLMDEIDKR</sequence>
<evidence type="ECO:0000313" key="1">
    <source>
        <dbReference type="EMBL" id="KIM59487.1"/>
    </source>
</evidence>
<reference evidence="2" key="2">
    <citation type="submission" date="2015-01" db="EMBL/GenBank/DDBJ databases">
        <title>Evolutionary Origins and Diversification of the Mycorrhizal Mutualists.</title>
        <authorList>
            <consortium name="DOE Joint Genome Institute"/>
            <consortium name="Mycorrhizal Genomics Consortium"/>
            <person name="Kohler A."/>
            <person name="Kuo A."/>
            <person name="Nagy L.G."/>
            <person name="Floudas D."/>
            <person name="Copeland A."/>
            <person name="Barry K.W."/>
            <person name="Cichocki N."/>
            <person name="Veneault-Fourrey C."/>
            <person name="LaButti K."/>
            <person name="Lindquist E.A."/>
            <person name="Lipzen A."/>
            <person name="Lundell T."/>
            <person name="Morin E."/>
            <person name="Murat C."/>
            <person name="Riley R."/>
            <person name="Ohm R."/>
            <person name="Sun H."/>
            <person name="Tunlid A."/>
            <person name="Henrissat B."/>
            <person name="Grigoriev I.V."/>
            <person name="Hibbett D.S."/>
            <person name="Martin F."/>
        </authorList>
    </citation>
    <scope>NUCLEOTIDE SEQUENCE [LARGE SCALE GENOMIC DNA]</scope>
    <source>
        <strain evidence="2">Foug A</strain>
    </source>
</reference>
<dbReference type="EMBL" id="KN822073">
    <property type="protein sequence ID" value="KIM59487.1"/>
    <property type="molecule type" value="Genomic_DNA"/>
</dbReference>
<evidence type="ECO:0000313" key="2">
    <source>
        <dbReference type="Proteomes" id="UP000053989"/>
    </source>
</evidence>
<dbReference type="Proteomes" id="UP000053989">
    <property type="component" value="Unassembled WGS sequence"/>
</dbReference>
<dbReference type="STRING" id="1036808.A0A0C3A472"/>
<dbReference type="Pfam" id="PF18759">
    <property type="entry name" value="Plavaka"/>
    <property type="match status" value="1"/>
</dbReference>
<gene>
    <name evidence="1" type="ORF">SCLCIDRAFT_126119</name>
</gene>
<protein>
    <submittedName>
        <fullName evidence="1">Uncharacterized protein</fullName>
    </submittedName>
</protein>